<evidence type="ECO:0000256" key="1">
    <source>
        <dbReference type="SAM" id="Phobius"/>
    </source>
</evidence>
<dbReference type="AlphaFoldDB" id="A0A4Y3WPN4"/>
<dbReference type="RefSeq" id="WP_141279361.1">
    <property type="nucleotide sequence ID" value="NZ_BAAARZ010000018.1"/>
</dbReference>
<dbReference type="Proteomes" id="UP000320338">
    <property type="component" value="Unassembled WGS sequence"/>
</dbReference>
<organism evidence="3 4">
    <name type="scientific">Pseudonocardia hydrocarbonoxydans</name>
    <dbReference type="NCBI Taxonomy" id="76726"/>
    <lineage>
        <taxon>Bacteria</taxon>
        <taxon>Bacillati</taxon>
        <taxon>Actinomycetota</taxon>
        <taxon>Actinomycetes</taxon>
        <taxon>Pseudonocardiales</taxon>
        <taxon>Pseudonocardiaceae</taxon>
        <taxon>Pseudonocardia</taxon>
    </lineage>
</organism>
<feature type="transmembrane region" description="Helical" evidence="1">
    <location>
        <begin position="287"/>
        <end position="309"/>
    </location>
</feature>
<keyword evidence="1" id="KW-0472">Membrane</keyword>
<dbReference type="OrthoDB" id="186919at2"/>
<dbReference type="EMBL" id="BJNG01000025">
    <property type="protein sequence ID" value="GEC20827.1"/>
    <property type="molecule type" value="Genomic_DNA"/>
</dbReference>
<dbReference type="Pfam" id="PF14257">
    <property type="entry name" value="DUF4349"/>
    <property type="match status" value="1"/>
</dbReference>
<keyword evidence="4" id="KW-1185">Reference proteome</keyword>
<comment type="caution">
    <text evidence="3">The sequence shown here is derived from an EMBL/GenBank/DDBJ whole genome shotgun (WGS) entry which is preliminary data.</text>
</comment>
<keyword evidence="1" id="KW-0812">Transmembrane</keyword>
<accession>A0A4Y3WPN4</accession>
<sequence>MTPGVAPGHEEAMTVVRRVSRRTAVAVLAALVVLVGAAVAIGSGGGGSASSVGSPATAEYAPSERMVGAPGADAAAGGVAADRAAVPEDPAPGVPVGVVQRSLVRSAALTVEVADPAAGARDVRAAAVAAGGFVAQEQSGRDTGWMVLRVPADALDRLTEQVSALGTVTERSTAVVDATEEVVDLDARVAGQQASVARVRALLAEATSIGDVVAIESELARREADLDSLTGRLAALRDQVALSTLTVELRGPESPPVGAAADAPGFLDGLAAGWAGLLALGTGVGALLGFVLPFVPVLAVVGGIAWAAARGVRRRRAAST</sequence>
<evidence type="ECO:0000313" key="4">
    <source>
        <dbReference type="Proteomes" id="UP000320338"/>
    </source>
</evidence>
<gene>
    <name evidence="3" type="ORF">PHY01_31100</name>
</gene>
<protein>
    <recommendedName>
        <fullName evidence="2">DUF4349 domain-containing protein</fullName>
    </recommendedName>
</protein>
<evidence type="ECO:0000313" key="3">
    <source>
        <dbReference type="EMBL" id="GEC20827.1"/>
    </source>
</evidence>
<keyword evidence="1" id="KW-1133">Transmembrane helix</keyword>
<feature type="domain" description="DUF4349" evidence="2">
    <location>
        <begin position="101"/>
        <end position="306"/>
    </location>
</feature>
<name>A0A4Y3WPN4_9PSEU</name>
<reference evidence="3 4" key="1">
    <citation type="submission" date="2019-06" db="EMBL/GenBank/DDBJ databases">
        <title>Whole genome shotgun sequence of Pseudonocardia hydrocarbonoxydans NBRC 14498.</title>
        <authorList>
            <person name="Hosoyama A."/>
            <person name="Uohara A."/>
            <person name="Ohji S."/>
            <person name="Ichikawa N."/>
        </authorList>
    </citation>
    <scope>NUCLEOTIDE SEQUENCE [LARGE SCALE GENOMIC DNA]</scope>
    <source>
        <strain evidence="3 4">NBRC 14498</strain>
    </source>
</reference>
<proteinExistence type="predicted"/>
<dbReference type="InterPro" id="IPR025645">
    <property type="entry name" value="DUF4349"/>
</dbReference>
<evidence type="ECO:0000259" key="2">
    <source>
        <dbReference type="Pfam" id="PF14257"/>
    </source>
</evidence>